<dbReference type="Proteomes" id="UP000182744">
    <property type="component" value="Unassembled WGS sequence"/>
</dbReference>
<proteinExistence type="predicted"/>
<keyword evidence="2" id="KW-1185">Reference proteome</keyword>
<dbReference type="EMBL" id="FNAU01000020">
    <property type="protein sequence ID" value="SDE65152.1"/>
    <property type="molecule type" value="Genomic_DNA"/>
</dbReference>
<dbReference type="AlphaFoldDB" id="A0A1G7ENF6"/>
<evidence type="ECO:0000313" key="2">
    <source>
        <dbReference type="Proteomes" id="UP000182744"/>
    </source>
</evidence>
<evidence type="ECO:0000313" key="1">
    <source>
        <dbReference type="EMBL" id="SDE65152.1"/>
    </source>
</evidence>
<gene>
    <name evidence="1" type="ORF">SAMN05421878_12015</name>
</gene>
<reference evidence="2" key="1">
    <citation type="submission" date="2016-10" db="EMBL/GenBank/DDBJ databases">
        <authorList>
            <person name="Varghese N."/>
        </authorList>
    </citation>
    <scope>NUCLEOTIDE SEQUENCE [LARGE SCALE GENOMIC DNA]</scope>
    <source>
        <strain evidence="2">DSM 20639</strain>
    </source>
</reference>
<protein>
    <submittedName>
        <fullName evidence="1">Uncharacterized protein</fullName>
    </submittedName>
</protein>
<sequence length="31" mass="3449">MPLGGCRATAQRFAKQVERGVVSTAERYLPR</sequence>
<accession>A0A1G7ENF6</accession>
<name>A0A1G7ENF6_9ACTO</name>
<organism evidence="1 2">
    <name type="scientific">Actinobaculum suis</name>
    <dbReference type="NCBI Taxonomy" id="1657"/>
    <lineage>
        <taxon>Bacteria</taxon>
        <taxon>Bacillati</taxon>
        <taxon>Actinomycetota</taxon>
        <taxon>Actinomycetes</taxon>
        <taxon>Actinomycetales</taxon>
        <taxon>Actinomycetaceae</taxon>
        <taxon>Actinobaculum</taxon>
    </lineage>
</organism>